<sequence length="118" mass="13531">MVLIRYLLWIGDAAVHEATGRVLHSVLDEQRAEELMRSYGEELIERGRQQGLTKGREEGLIRGRAEYVLRVLATRGLYVDEAARQRILTCMELATLDRWFDRALNATTLSDVLDDLTQ</sequence>
<dbReference type="eggNOG" id="COG5464">
    <property type="taxonomic scope" value="Bacteria"/>
</dbReference>
<gene>
    <name evidence="1" type="ORF">D187_001372</name>
</gene>
<accession>S9QVN4</accession>
<name>S9QVN4_CYSF2</name>
<organism evidence="1 2">
    <name type="scientific">Cystobacter fuscus (strain ATCC 25194 / DSM 2262 / NBRC 100088 / M29)</name>
    <dbReference type="NCBI Taxonomy" id="1242864"/>
    <lineage>
        <taxon>Bacteria</taxon>
        <taxon>Pseudomonadati</taxon>
        <taxon>Myxococcota</taxon>
        <taxon>Myxococcia</taxon>
        <taxon>Myxococcales</taxon>
        <taxon>Cystobacterineae</taxon>
        <taxon>Archangiaceae</taxon>
        <taxon>Cystobacter</taxon>
    </lineage>
</organism>
<keyword evidence="2" id="KW-1185">Reference proteome</keyword>
<protein>
    <submittedName>
        <fullName evidence="1">Uncharacterized protein</fullName>
    </submittedName>
</protein>
<evidence type="ECO:0000313" key="1">
    <source>
        <dbReference type="EMBL" id="EPX60723.1"/>
    </source>
</evidence>
<dbReference type="EMBL" id="ANAH02000011">
    <property type="protein sequence ID" value="EPX60723.1"/>
    <property type="molecule type" value="Genomic_DNA"/>
</dbReference>
<evidence type="ECO:0000313" key="2">
    <source>
        <dbReference type="Proteomes" id="UP000011682"/>
    </source>
</evidence>
<dbReference type="Proteomes" id="UP000011682">
    <property type="component" value="Unassembled WGS sequence"/>
</dbReference>
<dbReference type="AlphaFoldDB" id="S9QVN4"/>
<dbReference type="RefSeq" id="WP_002626504.1">
    <property type="nucleotide sequence ID" value="NZ_ANAH02000011.1"/>
</dbReference>
<comment type="caution">
    <text evidence="1">The sequence shown here is derived from an EMBL/GenBank/DDBJ whole genome shotgun (WGS) entry which is preliminary data.</text>
</comment>
<proteinExistence type="predicted"/>
<reference evidence="1" key="1">
    <citation type="submission" date="2013-05" db="EMBL/GenBank/DDBJ databases">
        <title>Genome assembly of Cystobacter fuscus DSM 2262.</title>
        <authorList>
            <person name="Sharma G."/>
            <person name="Khatri I."/>
            <person name="Kaur C."/>
            <person name="Mayilraj S."/>
            <person name="Subramanian S."/>
        </authorList>
    </citation>
    <scope>NUCLEOTIDE SEQUENCE [LARGE SCALE GENOMIC DNA]</scope>
    <source>
        <strain evidence="1">DSM 2262</strain>
    </source>
</reference>